<dbReference type="InterPro" id="IPR004872">
    <property type="entry name" value="Lipoprotein_NlpA"/>
</dbReference>
<keyword evidence="5 6" id="KW-0449">Lipoprotein</keyword>
<dbReference type="PIRSF" id="PIRSF002854">
    <property type="entry name" value="MetQ"/>
    <property type="match status" value="1"/>
</dbReference>
<reference evidence="9 10" key="1">
    <citation type="submission" date="2019-08" db="EMBL/GenBank/DDBJ databases">
        <title>In-depth cultivation of the pig gut microbiome towards novel bacterial diversity and tailored functional studies.</title>
        <authorList>
            <person name="Wylensek D."/>
            <person name="Hitch T.C.A."/>
            <person name="Clavel T."/>
        </authorList>
    </citation>
    <scope>NUCLEOTIDE SEQUENCE [LARGE SCALE GENOMIC DNA]</scope>
    <source>
        <strain evidence="9 10">WCA-SAB-591-4A-A</strain>
    </source>
</reference>
<keyword evidence="10" id="KW-1185">Reference proteome</keyword>
<gene>
    <name evidence="9" type="ORF">FYJ71_08880</name>
</gene>
<sequence>MKAKKILSLAAVAVLSLGLVACGAKSGDNSSTSKSSSDEKVINIGATPSPHAEVLNEVVKPLLEKEGYTVNVKVFNDYVLPNKALNEGTLDANYFQHVPYLEEFNAQNNTKLTYTVKVHIEPMGVYSDKVKKVSDVKDGGIVAVPNDPTNESRALKILEKEGLIKLATGKELLNKNDIVENPKNLEIKELAAEQLPSALKDVDLDVINANYALQAKLNPAKDSIALESADSPYANIIAIKPENKDSEKIKALSKAVTSPEVKKFIEEKYNGAVIPSF</sequence>
<keyword evidence="2 8" id="KW-0732">Signal</keyword>
<comment type="subcellular location">
    <subcellularLocation>
        <location evidence="1">Membrane</location>
        <topology evidence="1">Lipid-anchor</topology>
    </subcellularLocation>
</comment>
<dbReference type="AlphaFoldDB" id="A0A6N7X227"/>
<dbReference type="CDD" id="cd13597">
    <property type="entry name" value="PBP2_lipoprotein_Tp32"/>
    <property type="match status" value="1"/>
</dbReference>
<dbReference type="PANTHER" id="PTHR30429">
    <property type="entry name" value="D-METHIONINE-BINDING LIPOPROTEIN METQ"/>
    <property type="match status" value="1"/>
</dbReference>
<dbReference type="Pfam" id="PF03180">
    <property type="entry name" value="Lipoprotein_9"/>
    <property type="match status" value="1"/>
</dbReference>
<name>A0A6N7X227_9FIRM</name>
<feature type="signal peptide" evidence="8">
    <location>
        <begin position="1"/>
        <end position="26"/>
    </location>
</feature>
<proteinExistence type="inferred from homology"/>
<evidence type="ECO:0000256" key="5">
    <source>
        <dbReference type="ARBA" id="ARBA00023288"/>
    </source>
</evidence>
<evidence type="ECO:0000256" key="7">
    <source>
        <dbReference type="PIRSR" id="PIRSR002854-1"/>
    </source>
</evidence>
<dbReference type="EMBL" id="VUNE01000005">
    <property type="protein sequence ID" value="MST63050.1"/>
    <property type="molecule type" value="Genomic_DNA"/>
</dbReference>
<evidence type="ECO:0000313" key="9">
    <source>
        <dbReference type="EMBL" id="MST63050.1"/>
    </source>
</evidence>
<dbReference type="GO" id="GO:0016020">
    <property type="term" value="C:membrane"/>
    <property type="evidence" value="ECO:0007669"/>
    <property type="project" value="UniProtKB-SubCell"/>
</dbReference>
<feature type="chain" id="PRO_5027058910" description="Lipoprotein" evidence="8">
    <location>
        <begin position="27"/>
        <end position="277"/>
    </location>
</feature>
<dbReference type="PANTHER" id="PTHR30429:SF0">
    <property type="entry name" value="METHIONINE-BINDING LIPOPROTEIN METQ"/>
    <property type="match status" value="1"/>
</dbReference>
<feature type="lipid moiety-binding region" description="S-diacylglycerol cysteine" evidence="7">
    <location>
        <position position="22"/>
    </location>
</feature>
<keyword evidence="3" id="KW-0472">Membrane</keyword>
<comment type="similarity">
    <text evidence="6">Belongs to the nlpA lipoprotein family.</text>
</comment>
<evidence type="ECO:0000256" key="8">
    <source>
        <dbReference type="SAM" id="SignalP"/>
    </source>
</evidence>
<evidence type="ECO:0000256" key="4">
    <source>
        <dbReference type="ARBA" id="ARBA00023139"/>
    </source>
</evidence>
<organism evidence="9 10">
    <name type="scientific">Peptostreptococcus porci</name>
    <dbReference type="NCBI Taxonomy" id="2652282"/>
    <lineage>
        <taxon>Bacteria</taxon>
        <taxon>Bacillati</taxon>
        <taxon>Bacillota</taxon>
        <taxon>Clostridia</taxon>
        <taxon>Peptostreptococcales</taxon>
        <taxon>Peptostreptococcaceae</taxon>
        <taxon>Peptostreptococcus</taxon>
    </lineage>
</organism>
<dbReference type="Gene3D" id="3.40.190.10">
    <property type="entry name" value="Periplasmic binding protein-like II"/>
    <property type="match status" value="2"/>
</dbReference>
<evidence type="ECO:0000256" key="1">
    <source>
        <dbReference type="ARBA" id="ARBA00004635"/>
    </source>
</evidence>
<evidence type="ECO:0000256" key="6">
    <source>
        <dbReference type="PIRNR" id="PIRNR002854"/>
    </source>
</evidence>
<dbReference type="RefSeq" id="WP_154538529.1">
    <property type="nucleotide sequence ID" value="NZ_JAQYHJ010000065.1"/>
</dbReference>
<evidence type="ECO:0000256" key="3">
    <source>
        <dbReference type="ARBA" id="ARBA00023136"/>
    </source>
</evidence>
<dbReference type="SUPFAM" id="SSF53850">
    <property type="entry name" value="Periplasmic binding protein-like II"/>
    <property type="match status" value="1"/>
</dbReference>
<dbReference type="Proteomes" id="UP000440713">
    <property type="component" value="Unassembled WGS sequence"/>
</dbReference>
<evidence type="ECO:0000313" key="10">
    <source>
        <dbReference type="Proteomes" id="UP000440713"/>
    </source>
</evidence>
<dbReference type="PROSITE" id="PS51257">
    <property type="entry name" value="PROKAR_LIPOPROTEIN"/>
    <property type="match status" value="1"/>
</dbReference>
<accession>A0A6N7X227</accession>
<evidence type="ECO:0000256" key="2">
    <source>
        <dbReference type="ARBA" id="ARBA00022729"/>
    </source>
</evidence>
<keyword evidence="4" id="KW-0564">Palmitate</keyword>
<protein>
    <recommendedName>
        <fullName evidence="6">Lipoprotein</fullName>
    </recommendedName>
</protein>
<comment type="caution">
    <text evidence="9">The sequence shown here is derived from an EMBL/GenBank/DDBJ whole genome shotgun (WGS) entry which is preliminary data.</text>
</comment>